<proteinExistence type="predicted"/>
<sequence length="607" mass="65951">MALGTGRSGRSSCHTRCHCSLFHPAPKSPRQDTKKLALPLLTLGRGHVKLTAERPDALAAKLWLRELVLEQPQLAPDSDAYLPARLIRELRDAPEQLVLNAMRQMSEGSAKIPQLQAARLVTQHHRRLAAPAAILSVLREHAALSEAWALRMLGLQLLDHEHGAEAARVLDLKADEPLTAGFDMLQQAAHLQHATAMTALARCHELGIGTRSNLDEALAWLESAADLAEPIAAHRLAVLLGKSSEPRSTREANETQPPQRDQAVPDRIVALLCASAAKGLPEAQVELGVRAYRGLEAPTLALLALDDIGLEDSLPERIAREAPAIRLFRAAARQEHAEGHFNLGLCYQHGRGVAPNRGLAREHMLLAAELSHGPAWNQLAILEDNTPLLARVRGVSLSAKQRNHLNKALEQGCTVSGITLAWQHVMQAMGETRAVVQGPMLEFLRNSAQQQHHPRAQFLLGCCLEYGLDGEGTRDIWQALQLYESAAAGGFAEAQLRLGYAFFLGEGRPERADRAVALFRQAARQELPAAINNLGVAHYHGVGVKRDLAQAALLFVQASQDGNLAATRNLAVCMALGHGVAKDVEEAAELQRLAPHTQTHPHHGLFI</sequence>
<dbReference type="SUPFAM" id="SSF81901">
    <property type="entry name" value="HCP-like"/>
    <property type="match status" value="3"/>
</dbReference>
<protein>
    <recommendedName>
        <fullName evidence="3">Sel1 repeat family protein</fullName>
    </recommendedName>
</protein>
<dbReference type="InterPro" id="IPR006597">
    <property type="entry name" value="Sel1-like"/>
</dbReference>
<gene>
    <name evidence="1" type="ORF">MONBRDRAFT_26462</name>
</gene>
<dbReference type="InterPro" id="IPR011990">
    <property type="entry name" value="TPR-like_helical_dom_sf"/>
</dbReference>
<dbReference type="AlphaFoldDB" id="A9V2F6"/>
<dbReference type="PANTHER" id="PTHR45011">
    <property type="entry name" value="DAP3-BINDING CELL DEATH ENHANCER 1"/>
    <property type="match status" value="1"/>
</dbReference>
<dbReference type="Pfam" id="PF08238">
    <property type="entry name" value="Sel1"/>
    <property type="match status" value="6"/>
</dbReference>
<dbReference type="EMBL" id="CH991555">
    <property type="protein sequence ID" value="EDQ88249.1"/>
    <property type="molecule type" value="Genomic_DNA"/>
</dbReference>
<dbReference type="SMART" id="SM00671">
    <property type="entry name" value="SEL1"/>
    <property type="match status" value="6"/>
</dbReference>
<dbReference type="STRING" id="81824.A9V2F6"/>
<dbReference type="RefSeq" id="XP_001746842.1">
    <property type="nucleotide sequence ID" value="XM_001746790.1"/>
</dbReference>
<evidence type="ECO:0000313" key="2">
    <source>
        <dbReference type="Proteomes" id="UP000001357"/>
    </source>
</evidence>
<name>A9V2F6_MONBE</name>
<dbReference type="GeneID" id="5892083"/>
<dbReference type="eggNOG" id="KOG1550">
    <property type="taxonomic scope" value="Eukaryota"/>
</dbReference>
<dbReference type="InterPro" id="IPR052748">
    <property type="entry name" value="ISR_Activator"/>
</dbReference>
<dbReference type="Gene3D" id="1.25.40.10">
    <property type="entry name" value="Tetratricopeptide repeat domain"/>
    <property type="match status" value="2"/>
</dbReference>
<evidence type="ECO:0000313" key="1">
    <source>
        <dbReference type="EMBL" id="EDQ88249.1"/>
    </source>
</evidence>
<reference evidence="1 2" key="1">
    <citation type="journal article" date="2008" name="Nature">
        <title>The genome of the choanoflagellate Monosiga brevicollis and the origin of metazoans.</title>
        <authorList>
            <consortium name="JGI Sequencing"/>
            <person name="King N."/>
            <person name="Westbrook M.J."/>
            <person name="Young S.L."/>
            <person name="Kuo A."/>
            <person name="Abedin M."/>
            <person name="Chapman J."/>
            <person name="Fairclough S."/>
            <person name="Hellsten U."/>
            <person name="Isogai Y."/>
            <person name="Letunic I."/>
            <person name="Marr M."/>
            <person name="Pincus D."/>
            <person name="Putnam N."/>
            <person name="Rokas A."/>
            <person name="Wright K.J."/>
            <person name="Zuzow R."/>
            <person name="Dirks W."/>
            <person name="Good M."/>
            <person name="Goodstein D."/>
            <person name="Lemons D."/>
            <person name="Li W."/>
            <person name="Lyons J.B."/>
            <person name="Morris A."/>
            <person name="Nichols S."/>
            <person name="Richter D.J."/>
            <person name="Salamov A."/>
            <person name="Bork P."/>
            <person name="Lim W.A."/>
            <person name="Manning G."/>
            <person name="Miller W.T."/>
            <person name="McGinnis W."/>
            <person name="Shapiro H."/>
            <person name="Tjian R."/>
            <person name="Grigoriev I.V."/>
            <person name="Rokhsar D."/>
        </authorList>
    </citation>
    <scope>NUCLEOTIDE SEQUENCE [LARGE SCALE GENOMIC DNA]</scope>
    <source>
        <strain evidence="2">MX1 / ATCC 50154</strain>
    </source>
</reference>
<dbReference type="KEGG" id="mbr:MONBRDRAFT_26462"/>
<accession>A9V2F6</accession>
<dbReference type="OMA" id="HAHAQFI"/>
<dbReference type="PANTHER" id="PTHR45011:SF1">
    <property type="entry name" value="DAP3-BINDING CELL DEATH ENHANCER 1"/>
    <property type="match status" value="1"/>
</dbReference>
<keyword evidence="2" id="KW-1185">Reference proteome</keyword>
<evidence type="ECO:0008006" key="3">
    <source>
        <dbReference type="Google" id="ProtNLM"/>
    </source>
</evidence>
<dbReference type="Proteomes" id="UP000001357">
    <property type="component" value="Unassembled WGS sequence"/>
</dbReference>
<dbReference type="InParanoid" id="A9V2F6"/>
<organism evidence="1 2">
    <name type="scientific">Monosiga brevicollis</name>
    <name type="common">Choanoflagellate</name>
    <dbReference type="NCBI Taxonomy" id="81824"/>
    <lineage>
        <taxon>Eukaryota</taxon>
        <taxon>Choanoflagellata</taxon>
        <taxon>Craspedida</taxon>
        <taxon>Salpingoecidae</taxon>
        <taxon>Monosiga</taxon>
    </lineage>
</organism>